<dbReference type="InterPro" id="IPR036390">
    <property type="entry name" value="WH_DNA-bd_sf"/>
</dbReference>
<dbReference type="PANTHER" id="PTHR30363:SF4">
    <property type="entry name" value="GLYCEROL-3-PHOSPHATE REGULON REPRESSOR"/>
    <property type="match status" value="1"/>
</dbReference>
<dbReference type="InterPro" id="IPR050313">
    <property type="entry name" value="Carb_Metab_HTH_regulators"/>
</dbReference>
<protein>
    <submittedName>
        <fullName evidence="5">Glucitol operon repressor</fullName>
    </submittedName>
</protein>
<dbReference type="InterPro" id="IPR036388">
    <property type="entry name" value="WH-like_DNA-bd_sf"/>
</dbReference>
<accession>A0A6C2TXV0</accession>
<dbReference type="SUPFAM" id="SSF46785">
    <property type="entry name" value="Winged helix' DNA-binding domain"/>
    <property type="match status" value="1"/>
</dbReference>
<dbReference type="Gene3D" id="1.10.10.10">
    <property type="entry name" value="Winged helix-like DNA-binding domain superfamily/Winged helix DNA-binding domain"/>
    <property type="match status" value="1"/>
</dbReference>
<keyword evidence="3" id="KW-0804">Transcription</keyword>
<dbReference type="Pfam" id="PF00455">
    <property type="entry name" value="DeoRC"/>
    <property type="match status" value="1"/>
</dbReference>
<dbReference type="InterPro" id="IPR011991">
    <property type="entry name" value="ArsR-like_HTH"/>
</dbReference>
<dbReference type="PANTHER" id="PTHR30363">
    <property type="entry name" value="HTH-TYPE TRANSCRIPTIONAL REGULATOR SRLR-RELATED"/>
    <property type="match status" value="1"/>
</dbReference>
<organism evidence="5 6">
    <name type="scientific">Pontiella desulfatans</name>
    <dbReference type="NCBI Taxonomy" id="2750659"/>
    <lineage>
        <taxon>Bacteria</taxon>
        <taxon>Pseudomonadati</taxon>
        <taxon>Kiritimatiellota</taxon>
        <taxon>Kiritimatiellia</taxon>
        <taxon>Kiritimatiellales</taxon>
        <taxon>Pontiellaceae</taxon>
        <taxon>Pontiella</taxon>
    </lineage>
</organism>
<evidence type="ECO:0000259" key="4">
    <source>
        <dbReference type="PROSITE" id="PS51000"/>
    </source>
</evidence>
<keyword evidence="2" id="KW-0805">Transcription regulation</keyword>
<dbReference type="AlphaFoldDB" id="A0A6C2TXV0"/>
<dbReference type="SUPFAM" id="SSF100950">
    <property type="entry name" value="NagB/RpiA/CoA transferase-like"/>
    <property type="match status" value="1"/>
</dbReference>
<reference evidence="5 6" key="1">
    <citation type="submission" date="2019-04" db="EMBL/GenBank/DDBJ databases">
        <authorList>
            <person name="Van Vliet M D."/>
        </authorList>
    </citation>
    <scope>NUCLEOTIDE SEQUENCE [LARGE SCALE GENOMIC DNA]</scope>
    <source>
        <strain evidence="5 6">F1</strain>
    </source>
</reference>
<dbReference type="Gene3D" id="3.40.50.1360">
    <property type="match status" value="1"/>
</dbReference>
<dbReference type="SMART" id="SM01134">
    <property type="entry name" value="DeoRC"/>
    <property type="match status" value="1"/>
</dbReference>
<gene>
    <name evidence="5" type="primary">srlR</name>
    <name evidence="5" type="ORF">PDESU_01028</name>
</gene>
<dbReference type="InterPro" id="IPR014036">
    <property type="entry name" value="DeoR-like_C"/>
</dbReference>
<dbReference type="InterPro" id="IPR037171">
    <property type="entry name" value="NagB/RpiA_transferase-like"/>
</dbReference>
<name>A0A6C2TXV0_PONDE</name>
<dbReference type="PRINTS" id="PR00037">
    <property type="entry name" value="HTHLACR"/>
</dbReference>
<evidence type="ECO:0000256" key="3">
    <source>
        <dbReference type="ARBA" id="ARBA00023163"/>
    </source>
</evidence>
<dbReference type="CDD" id="cd00090">
    <property type="entry name" value="HTH_ARSR"/>
    <property type="match status" value="1"/>
</dbReference>
<evidence type="ECO:0000256" key="1">
    <source>
        <dbReference type="ARBA" id="ARBA00022491"/>
    </source>
</evidence>
<dbReference type="PROSITE" id="PS51000">
    <property type="entry name" value="HTH_DEOR_2"/>
    <property type="match status" value="1"/>
</dbReference>
<evidence type="ECO:0000256" key="2">
    <source>
        <dbReference type="ARBA" id="ARBA00023015"/>
    </source>
</evidence>
<dbReference type="Pfam" id="PF08220">
    <property type="entry name" value="HTH_DeoR"/>
    <property type="match status" value="1"/>
</dbReference>
<keyword evidence="6" id="KW-1185">Reference proteome</keyword>
<feature type="domain" description="HTH deoR-type" evidence="4">
    <location>
        <begin position="4"/>
        <end position="59"/>
    </location>
</feature>
<dbReference type="SMART" id="SM00420">
    <property type="entry name" value="HTH_DEOR"/>
    <property type="match status" value="1"/>
</dbReference>
<evidence type="ECO:0000313" key="5">
    <source>
        <dbReference type="EMBL" id="VGO12475.1"/>
    </source>
</evidence>
<dbReference type="GO" id="GO:0003700">
    <property type="term" value="F:DNA-binding transcription factor activity"/>
    <property type="evidence" value="ECO:0007669"/>
    <property type="project" value="InterPro"/>
</dbReference>
<dbReference type="Proteomes" id="UP000366872">
    <property type="component" value="Unassembled WGS sequence"/>
</dbReference>
<dbReference type="InterPro" id="IPR001034">
    <property type="entry name" value="DeoR_HTH"/>
</dbReference>
<keyword evidence="1" id="KW-0678">Repressor</keyword>
<dbReference type="EMBL" id="CAAHFG010000001">
    <property type="protein sequence ID" value="VGO12475.1"/>
    <property type="molecule type" value="Genomic_DNA"/>
</dbReference>
<evidence type="ECO:0000313" key="6">
    <source>
        <dbReference type="Proteomes" id="UP000366872"/>
    </source>
</evidence>
<sequence>MVQMMGREKEILRILSEDSGKTVTEISEMLEVSAVTIRSDLKALADKGLVVRTRGGAFPAFHPSILERQKNMVEEKERIAKAAADHVEDGDNIMIVAGTTTPLMVKYLLGKRDIHIVTNSTLIYPQARINPALRLTVVGGEFRAAGEAMLGPNATRDMQQFHANKAFLGTDGVSLGKGITADVVEMAEIVKVAAAQSDQRILLADSSKYGRAGFAHIMGLENIDVLITDTGLPAGARHALEEAGLLVEQV</sequence>
<proteinExistence type="predicted"/>